<dbReference type="Gene3D" id="3.55.50.30">
    <property type="match status" value="1"/>
</dbReference>
<organism evidence="9 10">
    <name type="scientific">Aquipluma nitroreducens</name>
    <dbReference type="NCBI Taxonomy" id="2010828"/>
    <lineage>
        <taxon>Bacteria</taxon>
        <taxon>Pseudomonadati</taxon>
        <taxon>Bacteroidota</taxon>
        <taxon>Bacteroidia</taxon>
        <taxon>Marinilabiliales</taxon>
        <taxon>Prolixibacteraceae</taxon>
        <taxon>Aquipluma</taxon>
    </lineage>
</organism>
<evidence type="ECO:0000256" key="3">
    <source>
        <dbReference type="ARBA" id="ARBA00022452"/>
    </source>
</evidence>
<sequence length="1133" mass="125627">MKILWQSNEGSLSSFKKIWLIMKLNFFLILLTVLQLSANVSAQNTRLDLKMKNATIAQIFDEIERQSEVYFFYNKSQIDENRTISVDYRNKTIDEILKAMVSDLNLTYEIAGKNIIIKAVSPAGNGFQQSGIKVKGAVKNASGESLPGVTVLVKGTTNGTITDADGVYNLTNVPGDATLVFSFVGMKKIEIGVAGKSTIDAVLEDETIGIEEVVAIGYGTVKKSDLTGAVGSVKGESIADRQVTQLSQALQGAVSGVMVTRSNNEPGATANIRVRGVTTIGDSNPLIIVDGVPVDNMNDVNPNDVQDMSVLKDAASASIYGSRAASGVILITTKRAKSGEVSLTYNAEYGFEKPTAQPEYVDAKRYMQMTNELRWNDNNNGANEYPTYAKDVIDNYTTLNAENPNKYPNTDWTGLILKSSAPRQSHVLSITAGTKAIRTKVSMAYDKTDALYEGRTYERMTARFNNDVTITKNLSASIDLNFKRSISNQPSIDPIYNARISAPVYAATWADGRIAEGKSGNNIYAQLKYGGYNNNWYNQVGGKISIDYTPIDGLKLSAVVSPTLGFDKGKNFQLRVPYYSADDPSVLAGTTQWGTATNLYETRNDYSRVTSQLLANYMKSFGKHNLNLMAGYENYYAFNENLGASRQKYELTSFPYLDLGPLDLRGNNGSAYENAYRSYFGRVMYNYQNKYFLQGNIRYDGSSRFYKDYRWGSFPSFSAGWVVSEESFLKSIPAISFLKMRASWGTLGNERIGSWVNGSFNPNYYPYQATMAFNNALFYQGSNIAAAQTAAQTQYVIQDISWETTESIDLGIDANFLNNRLHFTGDYYNKTTKDMLLALQIPVFMGFDNPNQNTGKMDTKGWEAEIGWNDKIGELGYSVSANISDFKSTMGDLGGTEFIGDQIKKKGSEFNEWYGYVSDGLFQTAEDLAASPKINTTVKVGDVKYKDLSGPDGVPDGKISPEYDRMLLGGSLPRYMYGANIKLDYKNFDFSMVLQGVGKINTRLQGLMITPLVENWGNIPKILDGASWSKYNTDAQNLAAKYPRLTYNNAGNNYFMSDYWLMNGRYLRVKNITLGYNLPTDLTQKVNLQRVRVYASASDVLTFNKFPKGWDPEVSDSGYPITASYVFGLSVTF</sequence>
<evidence type="ECO:0000256" key="7">
    <source>
        <dbReference type="PROSITE-ProRule" id="PRU01360"/>
    </source>
</evidence>
<evidence type="ECO:0000256" key="2">
    <source>
        <dbReference type="ARBA" id="ARBA00022448"/>
    </source>
</evidence>
<keyword evidence="5 7" id="KW-0472">Membrane</keyword>
<dbReference type="SMART" id="SM00965">
    <property type="entry name" value="STN"/>
    <property type="match status" value="1"/>
</dbReference>
<accession>A0A5K7S4Q5</accession>
<dbReference type="EMBL" id="AP018694">
    <property type="protein sequence ID" value="BBE16477.1"/>
    <property type="molecule type" value="Genomic_DNA"/>
</dbReference>
<dbReference type="SUPFAM" id="SSF49464">
    <property type="entry name" value="Carboxypeptidase regulatory domain-like"/>
    <property type="match status" value="1"/>
</dbReference>
<proteinExistence type="inferred from homology"/>
<dbReference type="Pfam" id="PF07660">
    <property type="entry name" value="STN"/>
    <property type="match status" value="1"/>
</dbReference>
<evidence type="ECO:0000259" key="8">
    <source>
        <dbReference type="SMART" id="SM00965"/>
    </source>
</evidence>
<dbReference type="Gene3D" id="2.170.130.10">
    <property type="entry name" value="TonB-dependent receptor, plug domain"/>
    <property type="match status" value="1"/>
</dbReference>
<evidence type="ECO:0000256" key="6">
    <source>
        <dbReference type="ARBA" id="ARBA00023237"/>
    </source>
</evidence>
<dbReference type="NCBIfam" id="TIGR04056">
    <property type="entry name" value="OMP_RagA_SusC"/>
    <property type="match status" value="1"/>
</dbReference>
<dbReference type="Pfam" id="PF13715">
    <property type="entry name" value="CarbopepD_reg_2"/>
    <property type="match status" value="1"/>
</dbReference>
<keyword evidence="9" id="KW-0675">Receptor</keyword>
<protein>
    <submittedName>
        <fullName evidence="9">TonB-dependent receptor</fullName>
    </submittedName>
</protein>
<evidence type="ECO:0000313" key="10">
    <source>
        <dbReference type="Proteomes" id="UP001193389"/>
    </source>
</evidence>
<dbReference type="KEGG" id="anf:AQPE_0616"/>
<dbReference type="InterPro" id="IPR008969">
    <property type="entry name" value="CarboxyPept-like_regulatory"/>
</dbReference>
<gene>
    <name evidence="9" type="ORF">AQPE_0616</name>
</gene>
<evidence type="ECO:0000313" key="9">
    <source>
        <dbReference type="EMBL" id="BBE16477.1"/>
    </source>
</evidence>
<keyword evidence="3 7" id="KW-1134">Transmembrane beta strand</keyword>
<comment type="similarity">
    <text evidence="7">Belongs to the TonB-dependent receptor family.</text>
</comment>
<keyword evidence="10" id="KW-1185">Reference proteome</keyword>
<comment type="subcellular location">
    <subcellularLocation>
        <location evidence="1 7">Cell outer membrane</location>
        <topology evidence="1 7">Multi-pass membrane protein</topology>
    </subcellularLocation>
</comment>
<dbReference type="AlphaFoldDB" id="A0A5K7S4Q5"/>
<keyword evidence="6 7" id="KW-0998">Cell outer membrane</keyword>
<dbReference type="InterPro" id="IPR023997">
    <property type="entry name" value="TonB-dep_OMP_SusC/RagA_CS"/>
</dbReference>
<evidence type="ECO:0000256" key="5">
    <source>
        <dbReference type="ARBA" id="ARBA00023136"/>
    </source>
</evidence>
<feature type="domain" description="Secretin/TonB short N-terminal" evidence="8">
    <location>
        <begin position="69"/>
        <end position="120"/>
    </location>
</feature>
<dbReference type="SUPFAM" id="SSF56935">
    <property type="entry name" value="Porins"/>
    <property type="match status" value="1"/>
</dbReference>
<dbReference type="PROSITE" id="PS52016">
    <property type="entry name" value="TONB_DEPENDENT_REC_3"/>
    <property type="match status" value="1"/>
</dbReference>
<dbReference type="NCBIfam" id="TIGR04057">
    <property type="entry name" value="SusC_RagA_signa"/>
    <property type="match status" value="1"/>
</dbReference>
<dbReference type="Gene3D" id="2.60.40.1120">
    <property type="entry name" value="Carboxypeptidase-like, regulatory domain"/>
    <property type="match status" value="1"/>
</dbReference>
<dbReference type="GO" id="GO:0009279">
    <property type="term" value="C:cell outer membrane"/>
    <property type="evidence" value="ECO:0007669"/>
    <property type="project" value="UniProtKB-SubCell"/>
</dbReference>
<dbReference type="Gene3D" id="2.40.170.20">
    <property type="entry name" value="TonB-dependent receptor, beta-barrel domain"/>
    <property type="match status" value="1"/>
</dbReference>
<dbReference type="InterPro" id="IPR037066">
    <property type="entry name" value="Plug_dom_sf"/>
</dbReference>
<keyword evidence="4 7" id="KW-0812">Transmembrane</keyword>
<dbReference type="InterPro" id="IPR011662">
    <property type="entry name" value="Secretin/TonB_short_N"/>
</dbReference>
<dbReference type="InterPro" id="IPR039426">
    <property type="entry name" value="TonB-dep_rcpt-like"/>
</dbReference>
<evidence type="ECO:0000256" key="4">
    <source>
        <dbReference type="ARBA" id="ARBA00022692"/>
    </source>
</evidence>
<name>A0A5K7S4Q5_9BACT</name>
<keyword evidence="2 7" id="KW-0813">Transport</keyword>
<dbReference type="InterPro" id="IPR023996">
    <property type="entry name" value="TonB-dep_OMP_SusC/RagA"/>
</dbReference>
<evidence type="ECO:0000256" key="1">
    <source>
        <dbReference type="ARBA" id="ARBA00004571"/>
    </source>
</evidence>
<dbReference type="Pfam" id="PF07715">
    <property type="entry name" value="Plug"/>
    <property type="match status" value="1"/>
</dbReference>
<dbReference type="InterPro" id="IPR036942">
    <property type="entry name" value="Beta-barrel_TonB_sf"/>
</dbReference>
<dbReference type="InterPro" id="IPR012910">
    <property type="entry name" value="Plug_dom"/>
</dbReference>
<reference evidence="9" key="1">
    <citation type="journal article" date="2020" name="Int. J. Syst. Evol. Microbiol.">
        <title>Aquipluma nitroreducens gen. nov. sp. nov., a novel facultatively anaerobic bacterium isolated from a freshwater lake.</title>
        <authorList>
            <person name="Watanabe M."/>
            <person name="Kojima H."/>
            <person name="Fukui M."/>
        </authorList>
    </citation>
    <scope>NUCLEOTIDE SEQUENCE</scope>
    <source>
        <strain evidence="9">MeG22</strain>
    </source>
</reference>
<dbReference type="Proteomes" id="UP001193389">
    <property type="component" value="Chromosome"/>
</dbReference>